<organism evidence="2">
    <name type="scientific">Chromera velia CCMP2878</name>
    <dbReference type="NCBI Taxonomy" id="1169474"/>
    <lineage>
        <taxon>Eukaryota</taxon>
        <taxon>Sar</taxon>
        <taxon>Alveolata</taxon>
        <taxon>Colpodellida</taxon>
        <taxon>Chromeraceae</taxon>
        <taxon>Chromera</taxon>
    </lineage>
</organism>
<evidence type="ECO:0000313" key="2">
    <source>
        <dbReference type="EMBL" id="CEM51310.1"/>
    </source>
</evidence>
<protein>
    <submittedName>
        <fullName evidence="2">Uncharacterized protein</fullName>
    </submittedName>
</protein>
<proteinExistence type="predicted"/>
<dbReference type="EMBL" id="CDMZ01004910">
    <property type="protein sequence ID" value="CEM51310.1"/>
    <property type="molecule type" value="Genomic_DNA"/>
</dbReference>
<reference evidence="2" key="1">
    <citation type="submission" date="2014-11" db="EMBL/GenBank/DDBJ databases">
        <authorList>
            <person name="Otto D Thomas"/>
            <person name="Naeem Raeece"/>
        </authorList>
    </citation>
    <scope>NUCLEOTIDE SEQUENCE</scope>
</reference>
<dbReference type="VEuPathDB" id="CryptoDB:Cvel_10541"/>
<sequence>MTPMGSAIAALKVKRQESQDKVAFATRGAPVKLVDGARENLTGCKLREWDDFFQAIPDGRGGSATRKVYDLTIFSFDKAYALASDKWFAKTDLNLLQSQHLSEEQFHAVPRTTPSIHAGLIETDTKLREAVEEERAREKKLKQEREKKEKEGRKRGGSGGPSSERRLLLVHTGGGEAKPPKVPRFLPLSKALPRSVDISPGVPLGSPARRRHS</sequence>
<evidence type="ECO:0000256" key="1">
    <source>
        <dbReference type="SAM" id="MobiDB-lite"/>
    </source>
</evidence>
<gene>
    <name evidence="2" type="ORF">Cvel_10541</name>
</gene>
<dbReference type="AlphaFoldDB" id="A0A0G4I366"/>
<accession>A0A0G4I366</accession>
<name>A0A0G4I366_9ALVE</name>
<feature type="region of interest" description="Disordered" evidence="1">
    <location>
        <begin position="134"/>
        <end position="213"/>
    </location>
</feature>
<feature type="compositionally biased region" description="Basic and acidic residues" evidence="1">
    <location>
        <begin position="134"/>
        <end position="154"/>
    </location>
</feature>